<dbReference type="AlphaFoldDB" id="A0A2P1PQZ5"/>
<dbReference type="PANTHER" id="PTHR34219:SF1">
    <property type="entry name" value="PEPSY DOMAIN-CONTAINING PROTEIN"/>
    <property type="match status" value="1"/>
</dbReference>
<evidence type="ECO:0008006" key="5">
    <source>
        <dbReference type="Google" id="ProtNLM"/>
    </source>
</evidence>
<accession>A0A2P1PQZ5</accession>
<feature type="compositionally biased region" description="Low complexity" evidence="1">
    <location>
        <begin position="48"/>
        <end position="57"/>
    </location>
</feature>
<protein>
    <recommendedName>
        <fullName evidence="5">PepSY domain-containing protein</fullName>
    </recommendedName>
</protein>
<dbReference type="KEGG" id="xba:C7S18_08710"/>
<feature type="transmembrane region" description="Helical" evidence="2">
    <location>
        <begin position="442"/>
        <end position="467"/>
    </location>
</feature>
<evidence type="ECO:0000256" key="2">
    <source>
        <dbReference type="SAM" id="Phobius"/>
    </source>
</evidence>
<evidence type="ECO:0000256" key="1">
    <source>
        <dbReference type="SAM" id="MobiDB-lite"/>
    </source>
</evidence>
<organism evidence="3 4">
    <name type="scientific">Ahniella affigens</name>
    <dbReference type="NCBI Taxonomy" id="2021234"/>
    <lineage>
        <taxon>Bacteria</taxon>
        <taxon>Pseudomonadati</taxon>
        <taxon>Pseudomonadota</taxon>
        <taxon>Gammaproteobacteria</taxon>
        <taxon>Lysobacterales</taxon>
        <taxon>Rhodanobacteraceae</taxon>
        <taxon>Ahniella</taxon>
    </lineage>
</organism>
<feature type="transmembrane region" description="Helical" evidence="2">
    <location>
        <begin position="202"/>
        <end position="223"/>
    </location>
</feature>
<feature type="transmembrane region" description="Helical" evidence="2">
    <location>
        <begin position="400"/>
        <end position="421"/>
    </location>
</feature>
<evidence type="ECO:0000313" key="4">
    <source>
        <dbReference type="Proteomes" id="UP000241074"/>
    </source>
</evidence>
<dbReference type="PANTHER" id="PTHR34219">
    <property type="entry name" value="IRON-REGULATED INNER MEMBRANE PROTEIN-RELATED"/>
    <property type="match status" value="1"/>
</dbReference>
<keyword evidence="2" id="KW-1133">Transmembrane helix</keyword>
<dbReference type="InterPro" id="IPR005625">
    <property type="entry name" value="PepSY-ass_TM"/>
</dbReference>
<evidence type="ECO:0000313" key="3">
    <source>
        <dbReference type="EMBL" id="AVP97269.1"/>
    </source>
</evidence>
<feature type="transmembrane region" description="Helical" evidence="2">
    <location>
        <begin position="244"/>
        <end position="266"/>
    </location>
</feature>
<reference evidence="3 4" key="2">
    <citation type="submission" date="2018-03" db="EMBL/GenBank/DDBJ databases">
        <authorList>
            <person name="Keele B.F."/>
        </authorList>
    </citation>
    <scope>NUCLEOTIDE SEQUENCE [LARGE SCALE GENOMIC DNA]</scope>
    <source>
        <strain evidence="3 4">D13</strain>
    </source>
</reference>
<dbReference type="Pfam" id="PF03929">
    <property type="entry name" value="PepSY_TM"/>
    <property type="match status" value="1"/>
</dbReference>
<name>A0A2P1PQZ5_9GAMM</name>
<feature type="transmembrane region" description="Helical" evidence="2">
    <location>
        <begin position="73"/>
        <end position="90"/>
    </location>
</feature>
<dbReference type="EMBL" id="CP027860">
    <property type="protein sequence ID" value="AVP97269.1"/>
    <property type="molecule type" value="Genomic_DNA"/>
</dbReference>
<dbReference type="Proteomes" id="UP000241074">
    <property type="component" value="Chromosome"/>
</dbReference>
<keyword evidence="2" id="KW-0812">Transmembrane</keyword>
<reference evidence="3 4" key="1">
    <citation type="submission" date="2018-03" db="EMBL/GenBank/DDBJ databases">
        <title>Ahniella affigens gen. nov., sp. nov., a gammaproteobacterium isolated from sandy soil near a stream.</title>
        <authorList>
            <person name="Ko Y."/>
            <person name="Kim J.-H."/>
        </authorList>
    </citation>
    <scope>NUCLEOTIDE SEQUENCE [LARGE SCALE GENOMIC DNA]</scope>
    <source>
        <strain evidence="3 4">D13</strain>
    </source>
</reference>
<feature type="region of interest" description="Disordered" evidence="1">
    <location>
        <begin position="38"/>
        <end position="57"/>
    </location>
</feature>
<proteinExistence type="predicted"/>
<keyword evidence="4" id="KW-1185">Reference proteome</keyword>
<sequence>MALRAQQPSANKRPAAIGRRGPISVRCYARTPLKTGRGMTSIPTTLQTPSAAARTDAAPTDAARTLRLRAWRWHFLSAVLVVPFVLWQSLTGTMYLWSQAWIDAQHAELRFVAPGPVATSVDAQLQAARDAMPGQRIAGVLLPAEPARSTQVTFADSGGLPAAVFVDPYRGRVLGVLHNADWLPGWSRMLHGGWPLGDAGSWLLELGACWTIIMVLTGLYLWWPRDARTPWQVLLPRINAGRRVFWRDLHACVAVWFSLAIVLFLLTALPWTSLWGTQVLGRVQRALDQEGPPATGFAPVFAGKSDTSQSASLDAMVQQARGAGVEGDLMLYMVDGPPGSAVSVRSLRARASTERYVLFDRVDGAVLATATWDDFPLLAKGVATGVDLHEGSFFGRAGPWVNTVFAAALVWLVVTGIAAWWRRRPARSVGIPPRPIGRWPAWLTACAIVMGLLLPLFGASLLVLWLAERSWRLFSFGAQR</sequence>
<gene>
    <name evidence="3" type="ORF">C7S18_08710</name>
</gene>
<keyword evidence="2" id="KW-0472">Membrane</keyword>